<evidence type="ECO:0000313" key="2">
    <source>
        <dbReference type="EMBL" id="APG92360.1"/>
    </source>
</evidence>
<accession>A0A1L3LQI7</accession>
<name>A0A1L3LQI7_9HYPH</name>
<evidence type="ECO:0000313" key="3">
    <source>
        <dbReference type="EMBL" id="POH25150.1"/>
    </source>
</evidence>
<evidence type="ECO:0000313" key="5">
    <source>
        <dbReference type="Proteomes" id="UP000182306"/>
    </source>
</evidence>
<sequence>MAKKKQLPKKIAGVKVPKGLRRSKILRSMVRSDVGRDVLAKAITAGAGAAAAVLVDHRDDVFDARTAKKGRKAVGLARRAMQSGFSAAMDAMKDSVFPETHKPKKAKSKTQRRAVVH</sequence>
<evidence type="ECO:0000313" key="7">
    <source>
        <dbReference type="Proteomes" id="UP000295043"/>
    </source>
</evidence>
<dbReference type="RefSeq" id="WP_037388718.1">
    <property type="nucleotide sequence ID" value="NZ_CP013107.1"/>
</dbReference>
<dbReference type="KEGG" id="same:SAMCFNEI73_Ch3095"/>
<proteinExistence type="predicted"/>
<dbReference type="EMBL" id="LODU01000074">
    <property type="protein sequence ID" value="POH25150.1"/>
    <property type="molecule type" value="Genomic_DNA"/>
</dbReference>
<protein>
    <submittedName>
        <fullName evidence="2">Uncharacterized protein</fullName>
    </submittedName>
</protein>
<reference evidence="3 6" key="1">
    <citation type="journal article" date="2014" name="Syst. Appl. Microbiol.">
        <title>Microsymbionts of Phaseolus vulgaris in acid and alkaline soils of Mexico.</title>
        <authorList>
            <person name="Verastegui-Valdes M.M."/>
            <person name="Zhang Y.J."/>
            <person name="Rivera-Orduna F.N."/>
            <person name="Cheng H.P."/>
            <person name="Sui X.H."/>
            <person name="Wang E.T."/>
        </authorList>
    </citation>
    <scope>NUCLEOTIDE SEQUENCE [LARGE SCALE GENOMIC DNA]</scope>
    <source>
        <strain evidence="3 6">FG01</strain>
    </source>
</reference>
<evidence type="ECO:0000256" key="1">
    <source>
        <dbReference type="SAM" id="MobiDB-lite"/>
    </source>
</evidence>
<dbReference type="Proteomes" id="UP000295043">
    <property type="component" value="Unassembled WGS sequence"/>
</dbReference>
<dbReference type="AlphaFoldDB" id="A0A1L3LQI7"/>
<reference evidence="4 7" key="4">
    <citation type="submission" date="2019-03" db="EMBL/GenBank/DDBJ databases">
        <title>Genomic Encyclopedia of Type Strains, Phase IV (KMG-V): Genome sequencing to study the core and pangenomes of soil and plant-associated prokaryotes.</title>
        <authorList>
            <person name="Whitman W."/>
        </authorList>
    </citation>
    <scope>NUCLEOTIDE SEQUENCE [LARGE SCALE GENOMIC DNA]</scope>
    <source>
        <strain evidence="4 7">23C40</strain>
    </source>
</reference>
<feature type="region of interest" description="Disordered" evidence="1">
    <location>
        <begin position="95"/>
        <end position="117"/>
    </location>
</feature>
<reference evidence="2 5" key="2">
    <citation type="submission" date="2015-10" db="EMBL/GenBank/DDBJ databases">
        <title>Genomic differences between typical nodule nitrogen-fixing rhizobial strains and those coming from bean seeds.</title>
        <authorList>
            <person name="Peralta H."/>
            <person name="Aguilar-Vera A."/>
            <person name="Diaz R."/>
            <person name="Mora Y."/>
            <person name="Martinez-Batallar G."/>
            <person name="Salazar E."/>
            <person name="Vargas-Lagunas C."/>
            <person name="Encarnacion S."/>
            <person name="Girard L."/>
            <person name="Mora J."/>
        </authorList>
    </citation>
    <scope>NUCLEOTIDE SEQUENCE [LARGE SCALE GENOMIC DNA]</scope>
    <source>
        <strain evidence="2 5">CFNEI 73</strain>
    </source>
</reference>
<gene>
    <name evidence="3" type="ORF">ATY31_27585</name>
    <name evidence="4" type="ORF">EV184_11382</name>
    <name evidence="2" type="ORF">SAMCFNEI73_Ch3095</name>
</gene>
<feature type="compositionally biased region" description="Basic residues" evidence="1">
    <location>
        <begin position="102"/>
        <end position="117"/>
    </location>
</feature>
<dbReference type="OrthoDB" id="7211088at2"/>
<evidence type="ECO:0000313" key="4">
    <source>
        <dbReference type="EMBL" id="TCN28453.1"/>
    </source>
</evidence>
<evidence type="ECO:0000313" key="6">
    <source>
        <dbReference type="Proteomes" id="UP000237511"/>
    </source>
</evidence>
<dbReference type="Proteomes" id="UP000237511">
    <property type="component" value="Unassembled WGS sequence"/>
</dbReference>
<dbReference type="EMBL" id="CP013107">
    <property type="protein sequence ID" value="APG92360.1"/>
    <property type="molecule type" value="Genomic_DNA"/>
</dbReference>
<organism evidence="2 5">
    <name type="scientific">Sinorhizobium americanum</name>
    <dbReference type="NCBI Taxonomy" id="194963"/>
    <lineage>
        <taxon>Bacteria</taxon>
        <taxon>Pseudomonadati</taxon>
        <taxon>Pseudomonadota</taxon>
        <taxon>Alphaproteobacteria</taxon>
        <taxon>Hyphomicrobiales</taxon>
        <taxon>Rhizobiaceae</taxon>
        <taxon>Sinorhizobium/Ensifer group</taxon>
        <taxon>Sinorhizobium</taxon>
    </lineage>
</organism>
<dbReference type="Proteomes" id="UP000182306">
    <property type="component" value="Chromosome"/>
</dbReference>
<dbReference type="EMBL" id="SLVU01000013">
    <property type="protein sequence ID" value="TCN28453.1"/>
    <property type="molecule type" value="Genomic_DNA"/>
</dbReference>
<keyword evidence="5" id="KW-1185">Reference proteome</keyword>
<reference evidence="3" key="3">
    <citation type="submission" date="2015-12" db="EMBL/GenBank/DDBJ databases">
        <authorList>
            <person name="Shamseldin A."/>
            <person name="Moawad H."/>
            <person name="Abd El-Rahim W.M."/>
            <person name="Sadowsky M.J."/>
        </authorList>
    </citation>
    <scope>NUCLEOTIDE SEQUENCE</scope>
    <source>
        <strain evidence="3">FG01</strain>
    </source>
</reference>